<protein>
    <submittedName>
        <fullName evidence="20">TonB-dependent siderophore receptor</fullName>
    </submittedName>
</protein>
<dbReference type="InterPro" id="IPR037066">
    <property type="entry name" value="Plug_dom_sf"/>
</dbReference>
<evidence type="ECO:0000256" key="5">
    <source>
        <dbReference type="ARBA" id="ARBA00022496"/>
    </source>
</evidence>
<dbReference type="NCBIfam" id="TIGR01783">
    <property type="entry name" value="TonB-siderophor"/>
    <property type="match status" value="1"/>
</dbReference>
<evidence type="ECO:0000259" key="18">
    <source>
        <dbReference type="Pfam" id="PF00593"/>
    </source>
</evidence>
<dbReference type="InterPro" id="IPR010917">
    <property type="entry name" value="TonB_rcpt_CS"/>
</dbReference>
<dbReference type="RefSeq" id="WP_150965266.1">
    <property type="nucleotide sequence ID" value="NZ_VZZJ01000018.1"/>
</dbReference>
<keyword evidence="7 17" id="KW-0732">Signal</keyword>
<keyword evidence="8" id="KW-0408">Iron</keyword>
<evidence type="ECO:0000256" key="1">
    <source>
        <dbReference type="ARBA" id="ARBA00004571"/>
    </source>
</evidence>
<dbReference type="InterPro" id="IPR012910">
    <property type="entry name" value="Plug_dom"/>
</dbReference>
<gene>
    <name evidence="20" type="ORF">F6X51_19135</name>
</gene>
<dbReference type="InterPro" id="IPR010105">
    <property type="entry name" value="TonB_sidphr_rcpt"/>
</dbReference>
<evidence type="ECO:0000259" key="19">
    <source>
        <dbReference type="Pfam" id="PF07715"/>
    </source>
</evidence>
<dbReference type="PANTHER" id="PTHR32552:SF68">
    <property type="entry name" value="FERRICHROME OUTER MEMBRANE TRANSPORTER_PHAGE RECEPTOR"/>
    <property type="match status" value="1"/>
</dbReference>
<keyword evidence="5" id="KW-0410">Iron transport</keyword>
<dbReference type="GO" id="GO:0015891">
    <property type="term" value="P:siderophore transport"/>
    <property type="evidence" value="ECO:0007669"/>
    <property type="project" value="InterPro"/>
</dbReference>
<feature type="domain" description="TonB-dependent receptor plug" evidence="19">
    <location>
        <begin position="91"/>
        <end position="187"/>
    </location>
</feature>
<dbReference type="PROSITE" id="PS52016">
    <property type="entry name" value="TONB_DEPENDENT_REC_3"/>
    <property type="match status" value="1"/>
</dbReference>
<keyword evidence="11 14" id="KW-0472">Membrane</keyword>
<dbReference type="Pfam" id="PF00593">
    <property type="entry name" value="TonB_dep_Rec_b-barrel"/>
    <property type="match status" value="1"/>
</dbReference>
<dbReference type="AlphaFoldDB" id="A0A6N6MQW2"/>
<evidence type="ECO:0000256" key="12">
    <source>
        <dbReference type="ARBA" id="ARBA00023170"/>
    </source>
</evidence>
<keyword evidence="21" id="KW-1185">Reference proteome</keyword>
<evidence type="ECO:0000256" key="10">
    <source>
        <dbReference type="ARBA" id="ARBA00023077"/>
    </source>
</evidence>
<comment type="caution">
    <text evidence="20">The sequence shown here is derived from an EMBL/GenBank/DDBJ whole genome shotgun (WGS) entry which is preliminary data.</text>
</comment>
<dbReference type="CDD" id="cd01347">
    <property type="entry name" value="ligand_gated_channel"/>
    <property type="match status" value="1"/>
</dbReference>
<evidence type="ECO:0000256" key="3">
    <source>
        <dbReference type="ARBA" id="ARBA00022448"/>
    </source>
</evidence>
<feature type="chain" id="PRO_5027066995" evidence="17">
    <location>
        <begin position="26"/>
        <end position="734"/>
    </location>
</feature>
<keyword evidence="13 14" id="KW-0998">Cell outer membrane</keyword>
<evidence type="ECO:0000256" key="11">
    <source>
        <dbReference type="ARBA" id="ARBA00023136"/>
    </source>
</evidence>
<evidence type="ECO:0000256" key="16">
    <source>
        <dbReference type="RuleBase" id="RU003357"/>
    </source>
</evidence>
<keyword evidence="9" id="KW-0406">Ion transport</keyword>
<dbReference type="GO" id="GO:0009279">
    <property type="term" value="C:cell outer membrane"/>
    <property type="evidence" value="ECO:0007669"/>
    <property type="project" value="UniProtKB-SubCell"/>
</dbReference>
<dbReference type="Gene3D" id="2.170.130.10">
    <property type="entry name" value="TonB-dependent receptor, plug domain"/>
    <property type="match status" value="1"/>
</dbReference>
<dbReference type="SUPFAM" id="SSF56935">
    <property type="entry name" value="Porins"/>
    <property type="match status" value="1"/>
</dbReference>
<feature type="short sequence motif" description="TonB C-terminal box" evidence="15">
    <location>
        <begin position="717"/>
        <end position="734"/>
    </location>
</feature>
<evidence type="ECO:0000256" key="2">
    <source>
        <dbReference type="ARBA" id="ARBA00009810"/>
    </source>
</evidence>
<name>A0A6N6MQW2_9HYPH</name>
<dbReference type="GO" id="GO:0038023">
    <property type="term" value="F:signaling receptor activity"/>
    <property type="evidence" value="ECO:0007669"/>
    <property type="project" value="InterPro"/>
</dbReference>
<evidence type="ECO:0000256" key="9">
    <source>
        <dbReference type="ARBA" id="ARBA00023065"/>
    </source>
</evidence>
<evidence type="ECO:0000256" key="6">
    <source>
        <dbReference type="ARBA" id="ARBA00022692"/>
    </source>
</evidence>
<evidence type="ECO:0000256" key="13">
    <source>
        <dbReference type="ARBA" id="ARBA00023237"/>
    </source>
</evidence>
<evidence type="ECO:0000313" key="20">
    <source>
        <dbReference type="EMBL" id="KAB1071671.1"/>
    </source>
</evidence>
<proteinExistence type="inferred from homology"/>
<comment type="subcellular location">
    <subcellularLocation>
        <location evidence="1 14">Cell outer membrane</location>
        <topology evidence="1 14">Multi-pass membrane protein</topology>
    </subcellularLocation>
</comment>
<evidence type="ECO:0000256" key="4">
    <source>
        <dbReference type="ARBA" id="ARBA00022452"/>
    </source>
</evidence>
<keyword evidence="10 16" id="KW-0798">TonB box</keyword>
<keyword evidence="6 14" id="KW-0812">Transmembrane</keyword>
<evidence type="ECO:0000256" key="17">
    <source>
        <dbReference type="SAM" id="SignalP"/>
    </source>
</evidence>
<comment type="similarity">
    <text evidence="2 14 16">Belongs to the TonB-dependent receptor family.</text>
</comment>
<keyword evidence="3 14" id="KW-0813">Transport</keyword>
<evidence type="ECO:0000256" key="8">
    <source>
        <dbReference type="ARBA" id="ARBA00023004"/>
    </source>
</evidence>
<dbReference type="GO" id="GO:0015344">
    <property type="term" value="F:siderophore uptake transmembrane transporter activity"/>
    <property type="evidence" value="ECO:0007669"/>
    <property type="project" value="TreeGrafter"/>
</dbReference>
<feature type="signal peptide" evidence="17">
    <location>
        <begin position="1"/>
        <end position="25"/>
    </location>
</feature>
<evidence type="ECO:0000313" key="21">
    <source>
        <dbReference type="Proteomes" id="UP000441523"/>
    </source>
</evidence>
<keyword evidence="4 14" id="KW-1134">Transmembrane beta strand</keyword>
<dbReference type="PROSITE" id="PS01156">
    <property type="entry name" value="TONB_DEPENDENT_REC_2"/>
    <property type="match status" value="1"/>
</dbReference>
<dbReference type="Proteomes" id="UP000441523">
    <property type="component" value="Unassembled WGS sequence"/>
</dbReference>
<accession>A0A6N6MQW2</accession>
<evidence type="ECO:0000256" key="7">
    <source>
        <dbReference type="ARBA" id="ARBA00022729"/>
    </source>
</evidence>
<organism evidence="20 21">
    <name type="scientific">Methylobacterium planeticum</name>
    <dbReference type="NCBI Taxonomy" id="2615211"/>
    <lineage>
        <taxon>Bacteria</taxon>
        <taxon>Pseudomonadati</taxon>
        <taxon>Pseudomonadota</taxon>
        <taxon>Alphaproteobacteria</taxon>
        <taxon>Hyphomicrobiales</taxon>
        <taxon>Methylobacteriaceae</taxon>
        <taxon>Methylobacterium</taxon>
    </lineage>
</organism>
<evidence type="ECO:0000256" key="15">
    <source>
        <dbReference type="PROSITE-ProRule" id="PRU10144"/>
    </source>
</evidence>
<dbReference type="InterPro" id="IPR036942">
    <property type="entry name" value="Beta-barrel_TonB_sf"/>
</dbReference>
<dbReference type="Gene3D" id="2.40.170.20">
    <property type="entry name" value="TonB-dependent receptor, beta-barrel domain"/>
    <property type="match status" value="1"/>
</dbReference>
<dbReference type="EMBL" id="VZZJ01000018">
    <property type="protein sequence ID" value="KAB1071671.1"/>
    <property type="molecule type" value="Genomic_DNA"/>
</dbReference>
<dbReference type="InterPro" id="IPR039426">
    <property type="entry name" value="TonB-dep_rcpt-like"/>
</dbReference>
<reference evidence="20 21" key="1">
    <citation type="submission" date="2019-09" db="EMBL/GenBank/DDBJ databases">
        <title>YIM 132548 draft genome.</title>
        <authorList>
            <person name="Jiang L."/>
        </authorList>
    </citation>
    <scope>NUCLEOTIDE SEQUENCE [LARGE SCALE GENOMIC DNA]</scope>
    <source>
        <strain evidence="20 21">YIM 132548</strain>
    </source>
</reference>
<evidence type="ECO:0000256" key="14">
    <source>
        <dbReference type="PROSITE-ProRule" id="PRU01360"/>
    </source>
</evidence>
<keyword evidence="12 20" id="KW-0675">Receptor</keyword>
<dbReference type="PANTHER" id="PTHR32552">
    <property type="entry name" value="FERRICHROME IRON RECEPTOR-RELATED"/>
    <property type="match status" value="1"/>
</dbReference>
<sequence length="734" mass="80878">MPASCLSLRILLSSVCLSAVTLAQAQEQAAPVVPDRAADRAIGFGPSAGAVTLDQLSVEGQGGGVVGPQGGITIGYLTKQTRSATKTNTPLIDTPQSVTIVTQEQVRDQNFQNLTDQLRYVPGVIPAQGENNRDQAIIRGQSTSADFFVNGVRDDVQYFRDLYNIDRIEVLKGPDSLIFGRGGGGGIINRVLKEADGLRVREIVAGGGQFGDKRVAVDVGDRISDSAFFRLNGVFEDSGTYRQFGELTRYGVNPTMTFLIDPVTTLKLSYEYFHDDRFPDRGIPSQFGRAYNYRNNIRTFFGNPDVNFTKVDANIATATLDHLFESGVQLHSQFRFADYDRYYQNTLPGGAVNNAGTAVTITGYRNETPRTNYFNQNDFTYKFLTGDVKHTLLGGFELGYQEGSAFRETAFFGSNLATSVVVNPLAPITRLPVTFRNNGGSDANSRYNLGVAAVYAQDQIELNPYVQIIGGLRYDHFDFASTDQRTFVTNARIDDLVSPRAGLVIKPLENLAFYGSYSVSYLPSSGDQIGTLTPGLVIAQPERFQNLEVGAKYDVNPAFQLTFAAYNLDRTNQRLADPNNPGFFILSGKTNTQGIEIGANGYVTDWWQVAGGYALTDARIDSATSATIVKGNTVGLVPFNSFSLWNKFAVTKEFSIGLGYIYQTHTYASSDDTIRLPSYNRFDLGLFYQVNEFTRAQLNIENIFDRRYIYTADNNNNITPGAPRTIRAQVIVRF</sequence>
<dbReference type="Pfam" id="PF07715">
    <property type="entry name" value="Plug"/>
    <property type="match status" value="1"/>
</dbReference>
<dbReference type="InterPro" id="IPR000531">
    <property type="entry name" value="Beta-barrel_TonB"/>
</dbReference>
<feature type="domain" description="TonB-dependent receptor-like beta-barrel" evidence="18">
    <location>
        <begin position="260"/>
        <end position="703"/>
    </location>
</feature>